<reference evidence="5" key="3">
    <citation type="submission" date="2015-06" db="UniProtKB">
        <authorList>
            <consortium name="EnsemblProtists"/>
        </authorList>
    </citation>
    <scope>IDENTIFICATION</scope>
</reference>
<protein>
    <recommendedName>
        <fullName evidence="7">ZU5 domain-containing protein</fullName>
    </recommendedName>
</protein>
<evidence type="ECO:0000256" key="2">
    <source>
        <dbReference type="SAM" id="Phobius"/>
    </source>
</evidence>
<evidence type="ECO:0000313" key="5">
    <source>
        <dbReference type="EnsemblProtists" id="EKX45723"/>
    </source>
</evidence>
<dbReference type="RefSeq" id="XP_005832703.1">
    <property type="nucleotide sequence ID" value="XM_005832646.1"/>
</dbReference>
<reference evidence="6" key="2">
    <citation type="submission" date="2012-11" db="EMBL/GenBank/DDBJ databases">
        <authorList>
            <person name="Kuo A."/>
            <person name="Curtis B.A."/>
            <person name="Tanifuji G."/>
            <person name="Burki F."/>
            <person name="Gruber A."/>
            <person name="Irimia M."/>
            <person name="Maruyama S."/>
            <person name="Arias M.C."/>
            <person name="Ball S.G."/>
            <person name="Gile G.H."/>
            <person name="Hirakawa Y."/>
            <person name="Hopkins J.F."/>
            <person name="Rensing S.A."/>
            <person name="Schmutz J."/>
            <person name="Symeonidi A."/>
            <person name="Elias M."/>
            <person name="Eveleigh R.J."/>
            <person name="Herman E.K."/>
            <person name="Klute M.J."/>
            <person name="Nakayama T."/>
            <person name="Obornik M."/>
            <person name="Reyes-Prieto A."/>
            <person name="Armbrust E.V."/>
            <person name="Aves S.J."/>
            <person name="Beiko R.G."/>
            <person name="Coutinho P."/>
            <person name="Dacks J.B."/>
            <person name="Durnford D.G."/>
            <person name="Fast N.M."/>
            <person name="Green B.R."/>
            <person name="Grisdale C."/>
            <person name="Hempe F."/>
            <person name="Henrissat B."/>
            <person name="Hoppner M.P."/>
            <person name="Ishida K.-I."/>
            <person name="Kim E."/>
            <person name="Koreny L."/>
            <person name="Kroth P.G."/>
            <person name="Liu Y."/>
            <person name="Malik S.-B."/>
            <person name="Maier U.G."/>
            <person name="McRose D."/>
            <person name="Mock T."/>
            <person name="Neilson J.A."/>
            <person name="Onodera N.T."/>
            <person name="Poole A.M."/>
            <person name="Pritham E.J."/>
            <person name="Richards T.A."/>
            <person name="Rocap G."/>
            <person name="Roy S.W."/>
            <person name="Sarai C."/>
            <person name="Schaack S."/>
            <person name="Shirato S."/>
            <person name="Slamovits C.H."/>
            <person name="Spencer D.F."/>
            <person name="Suzuki S."/>
            <person name="Worden A.Z."/>
            <person name="Zauner S."/>
            <person name="Barry K."/>
            <person name="Bell C."/>
            <person name="Bharti A.K."/>
            <person name="Crow J.A."/>
            <person name="Grimwood J."/>
            <person name="Kramer R."/>
            <person name="Lindquist E."/>
            <person name="Lucas S."/>
            <person name="Salamov A."/>
            <person name="McFadden G.I."/>
            <person name="Lane C.E."/>
            <person name="Keeling P.J."/>
            <person name="Gray M.W."/>
            <person name="Grigoriev I.V."/>
            <person name="Archibald J.M."/>
        </authorList>
    </citation>
    <scope>NUCLEOTIDE SEQUENCE</scope>
    <source>
        <strain evidence="6">CCMP2712</strain>
    </source>
</reference>
<evidence type="ECO:0000256" key="3">
    <source>
        <dbReference type="SAM" id="SignalP"/>
    </source>
</evidence>
<gene>
    <name evidence="4" type="ORF">GUITHDRAFT_152679</name>
</gene>
<feature type="region of interest" description="Disordered" evidence="1">
    <location>
        <begin position="53"/>
        <end position="127"/>
    </location>
</feature>
<keyword evidence="2" id="KW-0812">Transmembrane</keyword>
<dbReference type="Proteomes" id="UP000011087">
    <property type="component" value="Unassembled WGS sequence"/>
</dbReference>
<dbReference type="KEGG" id="gtt:GUITHDRAFT_152679"/>
<dbReference type="HOGENOM" id="CLU_797985_0_0_1"/>
<dbReference type="PaxDb" id="55529-EKX45723"/>
<feature type="signal peptide" evidence="3">
    <location>
        <begin position="1"/>
        <end position="28"/>
    </location>
</feature>
<keyword evidence="3" id="KW-0732">Signal</keyword>
<dbReference type="EnsemblProtists" id="EKX45723">
    <property type="protein sequence ID" value="EKX45723"/>
    <property type="gene ID" value="GUITHDRAFT_152679"/>
</dbReference>
<accession>L1JB03</accession>
<feature type="chain" id="PRO_5008771085" description="ZU5 domain-containing protein" evidence="3">
    <location>
        <begin position="29"/>
        <end position="348"/>
    </location>
</feature>
<feature type="transmembrane region" description="Helical" evidence="2">
    <location>
        <begin position="303"/>
        <end position="325"/>
    </location>
</feature>
<evidence type="ECO:0000256" key="1">
    <source>
        <dbReference type="SAM" id="MobiDB-lite"/>
    </source>
</evidence>
<evidence type="ECO:0000313" key="6">
    <source>
        <dbReference type="Proteomes" id="UP000011087"/>
    </source>
</evidence>
<sequence length="348" mass="35651">MATSQEWLTSTLMILSILVALCSTNIHAEINAGHGRVLLSSENTTNTTTNETTAAATNAANETTSTTPTVTTSTTAAPTTSTTSAPTTTSSTTAAPTTVITTTTTTTPAAQPGGNTQGTTTTTTPTASSSTFDVGVATNGSYTVSLTSPSDGASFLLSSAAKEQLGLKATQLCGVVFPKGAWPSSLSGTQVQIALVLKTGEIVSSNALDGNKVSGPILSFRTSNTTTTFLAPVLLYIPVDIAQINPDYDYFVYVYNNVSKKWDQKETDAKNLSLGFVQGSTSSFSLYTVMQVSKPAKCGTGCIIGAVVGSVVGALLLVVGTVFTYKKCQEGDPDLGTGRSEASHGGSV</sequence>
<name>L1JB03_GUITC</name>
<evidence type="ECO:0008006" key="7">
    <source>
        <dbReference type="Google" id="ProtNLM"/>
    </source>
</evidence>
<reference evidence="4 6" key="1">
    <citation type="journal article" date="2012" name="Nature">
        <title>Algal genomes reveal evolutionary mosaicism and the fate of nucleomorphs.</title>
        <authorList>
            <consortium name="DOE Joint Genome Institute"/>
            <person name="Curtis B.A."/>
            <person name="Tanifuji G."/>
            <person name="Burki F."/>
            <person name="Gruber A."/>
            <person name="Irimia M."/>
            <person name="Maruyama S."/>
            <person name="Arias M.C."/>
            <person name="Ball S.G."/>
            <person name="Gile G.H."/>
            <person name="Hirakawa Y."/>
            <person name="Hopkins J.F."/>
            <person name="Kuo A."/>
            <person name="Rensing S.A."/>
            <person name="Schmutz J."/>
            <person name="Symeonidi A."/>
            <person name="Elias M."/>
            <person name="Eveleigh R.J."/>
            <person name="Herman E.K."/>
            <person name="Klute M.J."/>
            <person name="Nakayama T."/>
            <person name="Obornik M."/>
            <person name="Reyes-Prieto A."/>
            <person name="Armbrust E.V."/>
            <person name="Aves S.J."/>
            <person name="Beiko R.G."/>
            <person name="Coutinho P."/>
            <person name="Dacks J.B."/>
            <person name="Durnford D.G."/>
            <person name="Fast N.M."/>
            <person name="Green B.R."/>
            <person name="Grisdale C.J."/>
            <person name="Hempel F."/>
            <person name="Henrissat B."/>
            <person name="Hoppner M.P."/>
            <person name="Ishida K."/>
            <person name="Kim E."/>
            <person name="Koreny L."/>
            <person name="Kroth P.G."/>
            <person name="Liu Y."/>
            <person name="Malik S.B."/>
            <person name="Maier U.G."/>
            <person name="McRose D."/>
            <person name="Mock T."/>
            <person name="Neilson J.A."/>
            <person name="Onodera N.T."/>
            <person name="Poole A.M."/>
            <person name="Pritham E.J."/>
            <person name="Richards T.A."/>
            <person name="Rocap G."/>
            <person name="Roy S.W."/>
            <person name="Sarai C."/>
            <person name="Schaack S."/>
            <person name="Shirato S."/>
            <person name="Slamovits C.H."/>
            <person name="Spencer D.F."/>
            <person name="Suzuki S."/>
            <person name="Worden A.Z."/>
            <person name="Zauner S."/>
            <person name="Barry K."/>
            <person name="Bell C."/>
            <person name="Bharti A.K."/>
            <person name="Crow J.A."/>
            <person name="Grimwood J."/>
            <person name="Kramer R."/>
            <person name="Lindquist E."/>
            <person name="Lucas S."/>
            <person name="Salamov A."/>
            <person name="McFadden G.I."/>
            <person name="Lane C.E."/>
            <person name="Keeling P.J."/>
            <person name="Gray M.W."/>
            <person name="Grigoriev I.V."/>
            <person name="Archibald J.M."/>
        </authorList>
    </citation>
    <scope>NUCLEOTIDE SEQUENCE</scope>
    <source>
        <strain evidence="4 6">CCMP2712</strain>
    </source>
</reference>
<keyword evidence="2" id="KW-0472">Membrane</keyword>
<proteinExistence type="predicted"/>
<dbReference type="GeneID" id="17302390"/>
<keyword evidence="6" id="KW-1185">Reference proteome</keyword>
<dbReference type="EMBL" id="JH992998">
    <property type="protein sequence ID" value="EKX45723.1"/>
    <property type="molecule type" value="Genomic_DNA"/>
</dbReference>
<evidence type="ECO:0000313" key="4">
    <source>
        <dbReference type="EMBL" id="EKX45723.1"/>
    </source>
</evidence>
<keyword evidence="2" id="KW-1133">Transmembrane helix</keyword>
<organism evidence="4">
    <name type="scientific">Guillardia theta (strain CCMP2712)</name>
    <name type="common">Cryptophyte</name>
    <dbReference type="NCBI Taxonomy" id="905079"/>
    <lineage>
        <taxon>Eukaryota</taxon>
        <taxon>Cryptophyceae</taxon>
        <taxon>Pyrenomonadales</taxon>
        <taxon>Geminigeraceae</taxon>
        <taxon>Guillardia</taxon>
    </lineage>
</organism>
<dbReference type="AlphaFoldDB" id="L1JB03"/>